<evidence type="ECO:0000256" key="1">
    <source>
        <dbReference type="ARBA" id="ARBA00005254"/>
    </source>
</evidence>
<dbReference type="Gene3D" id="3.90.226.10">
    <property type="entry name" value="2-enoyl-CoA Hydratase, Chain A, domain 1"/>
    <property type="match status" value="1"/>
</dbReference>
<dbReference type="CDD" id="cd06558">
    <property type="entry name" value="crotonase-like"/>
    <property type="match status" value="1"/>
</dbReference>
<dbReference type="Pfam" id="PF00378">
    <property type="entry name" value="ECH_1"/>
    <property type="match status" value="1"/>
</dbReference>
<dbReference type="PANTHER" id="PTHR43802">
    <property type="entry name" value="ENOYL-COA HYDRATASE"/>
    <property type="match status" value="1"/>
</dbReference>
<dbReference type="InterPro" id="IPR001753">
    <property type="entry name" value="Enoyl-CoA_hydra/iso"/>
</dbReference>
<gene>
    <name evidence="3" type="ORF">DDE74_16955</name>
</gene>
<dbReference type="EMBL" id="CP029042">
    <property type="protein sequence ID" value="AZS72430.1"/>
    <property type="molecule type" value="Genomic_DNA"/>
</dbReference>
<dbReference type="AlphaFoldDB" id="A0A3Q9KAF8"/>
<evidence type="ECO:0000313" key="4">
    <source>
        <dbReference type="Proteomes" id="UP000275579"/>
    </source>
</evidence>
<dbReference type="RefSeq" id="WP_127151590.1">
    <property type="nucleotide sequence ID" value="NZ_CP029042.1"/>
</dbReference>
<dbReference type="InterPro" id="IPR029045">
    <property type="entry name" value="ClpP/crotonase-like_dom_sf"/>
</dbReference>
<protein>
    <submittedName>
        <fullName evidence="3">Enoyl-CoA hydratase</fullName>
    </submittedName>
</protein>
<sequence>MTVRTEIEDGVALVTLDRPERHNAVDLATAAELADTWRAFRFDDTVRAAVLTGAGGRAFCTGIDRSVDVPQPSSPYSLDDPLLRIGPKANDLWKPVIAAVEGMACGGAFYLLGEAEFLVAAENATFFDPHTTYGMVSAYESLYMAQRMPYGEAARLALMGTAERLGALRAYQIGLVSELTAPGAAAEVARHRAAVLAAQPTEAVQGTVRALWAAKEAARAQALAHAPQLIALGSLPPDRQAALFAARKRQGEGHGDEPGEGHGDQDGGRGHGQDGGRSGHPLVR</sequence>
<feature type="compositionally biased region" description="Basic and acidic residues" evidence="2">
    <location>
        <begin position="249"/>
        <end position="274"/>
    </location>
</feature>
<dbReference type="PANTHER" id="PTHR43802:SF1">
    <property type="entry name" value="IP11341P-RELATED"/>
    <property type="match status" value="1"/>
</dbReference>
<evidence type="ECO:0000313" key="3">
    <source>
        <dbReference type="EMBL" id="AZS72430.1"/>
    </source>
</evidence>
<dbReference type="SUPFAM" id="SSF52096">
    <property type="entry name" value="ClpP/crotonase"/>
    <property type="match status" value="1"/>
</dbReference>
<reference evidence="3 4" key="1">
    <citation type="submission" date="2018-04" db="EMBL/GenBank/DDBJ databases">
        <title>Complete genome sequences of Streptomyces lydicus strain WYEC and characterization of antagonistic properties of biological control agents.</title>
        <authorList>
            <person name="Mariita R.M."/>
            <person name="Sello J.K."/>
        </authorList>
    </citation>
    <scope>NUCLEOTIDE SEQUENCE [LARGE SCALE GENOMIC DNA]</scope>
    <source>
        <strain evidence="3 4">WYEC 108</strain>
    </source>
</reference>
<dbReference type="Proteomes" id="UP000275579">
    <property type="component" value="Chromosome"/>
</dbReference>
<organism evidence="3 4">
    <name type="scientific">Streptomyces lydicus</name>
    <dbReference type="NCBI Taxonomy" id="47763"/>
    <lineage>
        <taxon>Bacteria</taxon>
        <taxon>Bacillati</taxon>
        <taxon>Actinomycetota</taxon>
        <taxon>Actinomycetes</taxon>
        <taxon>Kitasatosporales</taxon>
        <taxon>Streptomycetaceae</taxon>
        <taxon>Streptomyces</taxon>
    </lineage>
</organism>
<evidence type="ECO:0000256" key="2">
    <source>
        <dbReference type="SAM" id="MobiDB-lite"/>
    </source>
</evidence>
<feature type="region of interest" description="Disordered" evidence="2">
    <location>
        <begin position="246"/>
        <end position="284"/>
    </location>
</feature>
<comment type="similarity">
    <text evidence="1">Belongs to the enoyl-CoA hydratase/isomerase family.</text>
</comment>
<accession>A0A3Q9KAF8</accession>
<proteinExistence type="inferred from homology"/>
<name>A0A3Q9KAF8_9ACTN</name>
<dbReference type="GO" id="GO:0003824">
    <property type="term" value="F:catalytic activity"/>
    <property type="evidence" value="ECO:0007669"/>
    <property type="project" value="UniProtKB-ARBA"/>
</dbReference>